<dbReference type="InterPro" id="IPR016162">
    <property type="entry name" value="Ald_DH_N"/>
</dbReference>
<evidence type="ECO:0000313" key="9">
    <source>
        <dbReference type="EMBL" id="MCV2879290.1"/>
    </source>
</evidence>
<accession>A0ABT2ZZV5</accession>
<dbReference type="PANTHER" id="PTHR43570">
    <property type="entry name" value="ALDEHYDE DEHYDROGENASE"/>
    <property type="match status" value="1"/>
</dbReference>
<keyword evidence="3" id="KW-0520">NAD</keyword>
<feature type="active site" evidence="5">
    <location>
        <position position="224"/>
    </location>
</feature>
<evidence type="ECO:0000256" key="4">
    <source>
        <dbReference type="PIRNR" id="PIRNR036492"/>
    </source>
</evidence>
<dbReference type="CDD" id="cd07133">
    <property type="entry name" value="ALDH_CALDH_CalB"/>
    <property type="match status" value="1"/>
</dbReference>
<dbReference type="EMBL" id="JAOWKW010000008">
    <property type="protein sequence ID" value="MCV2879290.1"/>
    <property type="molecule type" value="Genomic_DNA"/>
</dbReference>
<gene>
    <name evidence="9" type="ORF">OE699_10515</name>
</gene>
<sequence length="478" mass="52391">MLNTTAHAEPATEAEMPGAALALMKSAFTAEPYPAIDVRRDRLDRLERALRDYSEMLIEAMSADFSYRSPHESRIYDITASLGAVRFARRNLKRWMKPRRVGMPLHLLPASGRIFPQPLGVVGIIAPWNFPVFMVVPPMATAFAAGNRVMVKPSELSPRTSDVLARMIGERFSPGEAMVINGGEDVARAFSELPFDHLLFTGSTAVGRKVALAAAKNLTPVTLELGGKSPVIVTQSADLDVAARRIAWGKAASAGQICVAPDYALVPRAFIDDFAARVLSAWQEQHPAGTTSQDYSAIISERHLLRLERMIDEARRSGATVLQLQGAGEPSKRKLPPSVIVNPSCDLAVMQEEVFGPLLSLFPYDTRQEALDFVAARDRPLALYLFTQSQDDRDVWLRQSHSGGVCINDVIVHVGCDTLPFGGVGASGNGAYHGDRGFETFSHMKSVFAQRRVNGTFLASPPYGPIKRKIWRLVERIV</sequence>
<comment type="similarity">
    <text evidence="1 4 6">Belongs to the aldehyde dehydrogenase family.</text>
</comment>
<dbReference type="InterPro" id="IPR029510">
    <property type="entry name" value="Ald_DH_CS_GLU"/>
</dbReference>
<evidence type="ECO:0000256" key="2">
    <source>
        <dbReference type="ARBA" id="ARBA00023002"/>
    </source>
</evidence>
<dbReference type="InterPro" id="IPR015590">
    <property type="entry name" value="Aldehyde_DH_dom"/>
</dbReference>
<protein>
    <recommendedName>
        <fullName evidence="4">Aldehyde dehydrogenase</fullName>
    </recommendedName>
</protein>
<organism evidence="9 10">
    <name type="scientific">Sedimentimonas flavescens</name>
    <dbReference type="NCBI Taxonomy" id="2851012"/>
    <lineage>
        <taxon>Bacteria</taxon>
        <taxon>Pseudomonadati</taxon>
        <taxon>Pseudomonadota</taxon>
        <taxon>Alphaproteobacteria</taxon>
        <taxon>Rhodobacterales</taxon>
        <taxon>Rhodobacter group</taxon>
        <taxon>Sedimentimonas</taxon>
    </lineage>
</organism>
<name>A0ABT2ZZV5_9RHOB</name>
<proteinExistence type="inferred from homology"/>
<dbReference type="Gene3D" id="3.40.309.10">
    <property type="entry name" value="Aldehyde Dehydrogenase, Chain A, domain 2"/>
    <property type="match status" value="1"/>
</dbReference>
<dbReference type="PANTHER" id="PTHR43570:SF20">
    <property type="entry name" value="ALDEHYDE DEHYDROGENASE ALDX-RELATED"/>
    <property type="match status" value="1"/>
</dbReference>
<dbReference type="PROSITE" id="PS00687">
    <property type="entry name" value="ALDEHYDE_DEHYDR_GLU"/>
    <property type="match status" value="1"/>
</dbReference>
<dbReference type="PIRSF" id="PIRSF036492">
    <property type="entry name" value="ALDH"/>
    <property type="match status" value="1"/>
</dbReference>
<dbReference type="Gene3D" id="3.40.605.10">
    <property type="entry name" value="Aldehyde Dehydrogenase, Chain A, domain 1"/>
    <property type="match status" value="1"/>
</dbReference>
<evidence type="ECO:0000256" key="5">
    <source>
        <dbReference type="PROSITE-ProRule" id="PRU10007"/>
    </source>
</evidence>
<dbReference type="InterPro" id="IPR016160">
    <property type="entry name" value="Ald_DH_CS_CYS"/>
</dbReference>
<dbReference type="PROSITE" id="PS00070">
    <property type="entry name" value="ALDEHYDE_DEHYDR_CYS"/>
    <property type="match status" value="1"/>
</dbReference>
<dbReference type="SUPFAM" id="SSF53720">
    <property type="entry name" value="ALDH-like"/>
    <property type="match status" value="1"/>
</dbReference>
<feature type="domain" description="Aldehyde dehydrogenase" evidence="8">
    <location>
        <begin position="18"/>
        <end position="447"/>
    </location>
</feature>
<evidence type="ECO:0000313" key="10">
    <source>
        <dbReference type="Proteomes" id="UP001526166"/>
    </source>
</evidence>
<keyword evidence="7" id="KW-0175">Coiled coil</keyword>
<dbReference type="InterPro" id="IPR012394">
    <property type="entry name" value="Aldehyde_DH_NAD(P)"/>
</dbReference>
<dbReference type="InterPro" id="IPR016163">
    <property type="entry name" value="Ald_DH_C"/>
</dbReference>
<reference evidence="9 10" key="1">
    <citation type="submission" date="2022-10" db="EMBL/GenBank/DDBJ databases">
        <title>Sinirhodobacter sp. nov., isolated from ocean surface sediments.</title>
        <authorList>
            <person name="He W."/>
            <person name="Wang L."/>
            <person name="Zhang D.-F."/>
        </authorList>
    </citation>
    <scope>NUCLEOTIDE SEQUENCE [LARGE SCALE GENOMIC DNA]</scope>
    <source>
        <strain evidence="9 10">WL0115</strain>
    </source>
</reference>
<feature type="coiled-coil region" evidence="7">
    <location>
        <begin position="36"/>
        <end position="63"/>
    </location>
</feature>
<dbReference type="RefSeq" id="WP_263847968.1">
    <property type="nucleotide sequence ID" value="NZ_JAOWKW010000008.1"/>
</dbReference>
<dbReference type="Proteomes" id="UP001526166">
    <property type="component" value="Unassembled WGS sequence"/>
</dbReference>
<evidence type="ECO:0000256" key="7">
    <source>
        <dbReference type="SAM" id="Coils"/>
    </source>
</evidence>
<evidence type="ECO:0000259" key="8">
    <source>
        <dbReference type="Pfam" id="PF00171"/>
    </source>
</evidence>
<evidence type="ECO:0000256" key="6">
    <source>
        <dbReference type="RuleBase" id="RU003345"/>
    </source>
</evidence>
<dbReference type="Pfam" id="PF00171">
    <property type="entry name" value="Aldedh"/>
    <property type="match status" value="1"/>
</dbReference>
<comment type="caution">
    <text evidence="9">The sequence shown here is derived from an EMBL/GenBank/DDBJ whole genome shotgun (WGS) entry which is preliminary data.</text>
</comment>
<evidence type="ECO:0000256" key="1">
    <source>
        <dbReference type="ARBA" id="ARBA00009986"/>
    </source>
</evidence>
<evidence type="ECO:0000256" key="3">
    <source>
        <dbReference type="ARBA" id="ARBA00023027"/>
    </source>
</evidence>
<keyword evidence="2 4" id="KW-0560">Oxidoreductase</keyword>
<dbReference type="InterPro" id="IPR016161">
    <property type="entry name" value="Ald_DH/histidinol_DH"/>
</dbReference>
<keyword evidence="10" id="KW-1185">Reference proteome</keyword>